<name>A0A8S1VD17_PAROT</name>
<evidence type="ECO:0000313" key="2">
    <source>
        <dbReference type="EMBL" id="CAD8175538.1"/>
    </source>
</evidence>
<dbReference type="Pfam" id="PF01918">
    <property type="entry name" value="Alba"/>
    <property type="match status" value="1"/>
</dbReference>
<gene>
    <name evidence="2" type="ORF">POCTA_138.1.T0650259</name>
</gene>
<evidence type="ECO:0000259" key="1">
    <source>
        <dbReference type="Pfam" id="PF01918"/>
    </source>
</evidence>
<dbReference type="InterPro" id="IPR002775">
    <property type="entry name" value="DNA/RNA-bd_Alba-like"/>
</dbReference>
<evidence type="ECO:0000313" key="3">
    <source>
        <dbReference type="Proteomes" id="UP000683925"/>
    </source>
</evidence>
<dbReference type="EMBL" id="CAJJDP010000064">
    <property type="protein sequence ID" value="CAD8175538.1"/>
    <property type="molecule type" value="Genomic_DNA"/>
</dbReference>
<dbReference type="GO" id="GO:0003676">
    <property type="term" value="F:nucleic acid binding"/>
    <property type="evidence" value="ECO:0007669"/>
    <property type="project" value="InterPro"/>
</dbReference>
<feature type="domain" description="DNA/RNA-binding protein Alba-like" evidence="1">
    <location>
        <begin position="15"/>
        <end position="75"/>
    </location>
</feature>
<accession>A0A8S1VD17</accession>
<keyword evidence="3" id="KW-1185">Reference proteome</keyword>
<reference evidence="2" key="1">
    <citation type="submission" date="2021-01" db="EMBL/GenBank/DDBJ databases">
        <authorList>
            <consortium name="Genoscope - CEA"/>
            <person name="William W."/>
        </authorList>
    </citation>
    <scope>NUCLEOTIDE SEQUENCE</scope>
</reference>
<organism evidence="2 3">
    <name type="scientific">Paramecium octaurelia</name>
    <dbReference type="NCBI Taxonomy" id="43137"/>
    <lineage>
        <taxon>Eukaryota</taxon>
        <taxon>Sar</taxon>
        <taxon>Alveolata</taxon>
        <taxon>Ciliophora</taxon>
        <taxon>Intramacronucleata</taxon>
        <taxon>Oligohymenophorea</taxon>
        <taxon>Peniculida</taxon>
        <taxon>Parameciidae</taxon>
        <taxon>Paramecium</taxon>
    </lineage>
</organism>
<dbReference type="OMA" id="NKAVGQY"/>
<dbReference type="OrthoDB" id="10333735at2759"/>
<comment type="caution">
    <text evidence="2">The sequence shown here is derived from an EMBL/GenBank/DDBJ whole genome shotgun (WGS) entry which is preliminary data.</text>
</comment>
<sequence length="121" mass="13765">MNQQKTDLDPKDQILNISKNKPVGQYIFLSKIFLNKFGQLSLHALGDATINVISIAQALERKKYAKIIKIETQTYSPTEKSGGKKIKLIAQLDVTEEGKQLIKEELENRKKPQQDVQDINQ</sequence>
<dbReference type="Proteomes" id="UP000683925">
    <property type="component" value="Unassembled WGS sequence"/>
</dbReference>
<protein>
    <recommendedName>
        <fullName evidence="1">DNA/RNA-binding protein Alba-like domain-containing protein</fullName>
    </recommendedName>
</protein>
<dbReference type="AlphaFoldDB" id="A0A8S1VD17"/>
<proteinExistence type="predicted"/>